<comment type="pathway">
    <text evidence="7">tRNA modification; N(7)-methylguanine-tRNA biosynthesis.</text>
</comment>
<dbReference type="PROSITE" id="PS51625">
    <property type="entry name" value="SAM_MT_TRMB"/>
    <property type="match status" value="1"/>
</dbReference>
<evidence type="ECO:0000256" key="5">
    <source>
        <dbReference type="ARBA" id="ARBA00022691"/>
    </source>
</evidence>
<sequence>MTVNSAPQTYKLRRGRITPGQRLALGTLADRFAVPEGDGPLDLGALFGADVPVVLEIGFGMGGTTLEMAEADQGTGLIAADVHTPGVGALLRGLHERELENVRVLNGDGGALLRQRIPSGSLAGIRVYFPDPWPKARHHKRRLVDAEFAALVADRLAPGGRLHCATDWEHYAEQMVAVLSAEPGLELEHGGPVERPAWRPVTKYEARGVARGHAVADIFAVRA</sequence>
<dbReference type="HAMAP" id="MF_01057">
    <property type="entry name" value="tRNA_methyltr_TrmB"/>
    <property type="match status" value="1"/>
</dbReference>
<dbReference type="EC" id="2.1.1.33" evidence="7"/>
<accession>A0ABN0U4I5</accession>
<proteinExistence type="inferred from homology"/>
<feature type="binding site" evidence="7">
    <location>
        <position position="108"/>
    </location>
    <ligand>
        <name>S-adenosyl-L-methionine</name>
        <dbReference type="ChEBI" id="CHEBI:59789"/>
    </ligand>
</feature>
<feature type="binding site" evidence="7">
    <location>
        <position position="135"/>
    </location>
    <ligand>
        <name>substrate</name>
    </ligand>
</feature>
<dbReference type="InterPro" id="IPR003358">
    <property type="entry name" value="tRNA_(Gua-N-7)_MeTrfase_Trmb"/>
</dbReference>
<evidence type="ECO:0000313" key="9">
    <source>
        <dbReference type="Proteomes" id="UP001500967"/>
    </source>
</evidence>
<comment type="catalytic activity">
    <reaction evidence="1 7">
        <text>guanosine(46) in tRNA + S-adenosyl-L-methionine = N(7)-methylguanosine(46) in tRNA + S-adenosyl-L-homocysteine</text>
        <dbReference type="Rhea" id="RHEA:42708"/>
        <dbReference type="Rhea" id="RHEA-COMP:10188"/>
        <dbReference type="Rhea" id="RHEA-COMP:10189"/>
        <dbReference type="ChEBI" id="CHEBI:57856"/>
        <dbReference type="ChEBI" id="CHEBI:59789"/>
        <dbReference type="ChEBI" id="CHEBI:74269"/>
        <dbReference type="ChEBI" id="CHEBI:74480"/>
        <dbReference type="EC" id="2.1.1.33"/>
    </reaction>
</comment>
<dbReference type="NCBIfam" id="TIGR00091">
    <property type="entry name" value="tRNA (guanosine(46)-N7)-methyltransferase TrmB"/>
    <property type="match status" value="1"/>
</dbReference>
<dbReference type="PANTHER" id="PTHR23417:SF14">
    <property type="entry name" value="PENTACOTRIPEPTIDE-REPEAT REGION OF PRORP DOMAIN-CONTAINING PROTEIN"/>
    <property type="match status" value="1"/>
</dbReference>
<evidence type="ECO:0000256" key="4">
    <source>
        <dbReference type="ARBA" id="ARBA00022679"/>
    </source>
</evidence>
<feature type="binding site" evidence="7">
    <location>
        <begin position="202"/>
        <end position="205"/>
    </location>
    <ligand>
        <name>substrate</name>
    </ligand>
</feature>
<evidence type="ECO:0000256" key="2">
    <source>
        <dbReference type="ARBA" id="ARBA00003015"/>
    </source>
</evidence>
<keyword evidence="5 7" id="KW-0949">S-adenosyl-L-methionine</keyword>
<evidence type="ECO:0000256" key="6">
    <source>
        <dbReference type="ARBA" id="ARBA00022694"/>
    </source>
</evidence>
<gene>
    <name evidence="7 8" type="primary">trmB</name>
    <name evidence="8" type="ORF">GCM10009539_24770</name>
</gene>
<comment type="function">
    <text evidence="2 7">Catalyzes the formation of N(7)-methylguanine at position 46 (m7G46) in tRNA.</text>
</comment>
<comment type="similarity">
    <text evidence="7">Belongs to the class I-like SAM-binding methyltransferase superfamily. TrmB family.</text>
</comment>
<keyword evidence="9" id="KW-1185">Reference proteome</keyword>
<evidence type="ECO:0000256" key="7">
    <source>
        <dbReference type="HAMAP-Rule" id="MF_01057"/>
    </source>
</evidence>
<keyword evidence="6 7" id="KW-0819">tRNA processing</keyword>
<keyword evidence="3 7" id="KW-0489">Methyltransferase</keyword>
<dbReference type="Gene3D" id="3.40.50.150">
    <property type="entry name" value="Vaccinia Virus protein VP39"/>
    <property type="match status" value="1"/>
</dbReference>
<comment type="caution">
    <text evidence="7">Lacks conserved residue(s) required for the propagation of feature annotation.</text>
</comment>
<dbReference type="Proteomes" id="UP001500967">
    <property type="component" value="Unassembled WGS sequence"/>
</dbReference>
<name>A0ABN0U4I5_9ACTN</name>
<dbReference type="PANTHER" id="PTHR23417">
    <property type="entry name" value="3-DEOXY-D-MANNO-OCTULOSONIC-ACID TRANSFERASE/TRNA GUANINE-N 7 - -METHYLTRANSFERASE"/>
    <property type="match status" value="1"/>
</dbReference>
<comment type="caution">
    <text evidence="8">The sequence shown here is derived from an EMBL/GenBank/DDBJ whole genome shotgun (WGS) entry which is preliminary data.</text>
</comment>
<evidence type="ECO:0000313" key="8">
    <source>
        <dbReference type="EMBL" id="GAA0238504.1"/>
    </source>
</evidence>
<dbReference type="SUPFAM" id="SSF53335">
    <property type="entry name" value="S-adenosyl-L-methionine-dependent methyltransferases"/>
    <property type="match status" value="1"/>
</dbReference>
<feature type="binding site" evidence="7">
    <location>
        <position position="81"/>
    </location>
    <ligand>
        <name>S-adenosyl-L-methionine</name>
        <dbReference type="ChEBI" id="CHEBI:59789"/>
    </ligand>
</feature>
<feature type="binding site" evidence="7">
    <location>
        <position position="167"/>
    </location>
    <ligand>
        <name>substrate</name>
    </ligand>
</feature>
<evidence type="ECO:0000256" key="3">
    <source>
        <dbReference type="ARBA" id="ARBA00022603"/>
    </source>
</evidence>
<dbReference type="RefSeq" id="WP_344648914.1">
    <property type="nucleotide sequence ID" value="NZ_BAAAGX010000009.1"/>
</dbReference>
<dbReference type="CDD" id="cd02440">
    <property type="entry name" value="AdoMet_MTases"/>
    <property type="match status" value="1"/>
</dbReference>
<dbReference type="EMBL" id="BAAAGX010000009">
    <property type="protein sequence ID" value="GAA0238504.1"/>
    <property type="molecule type" value="Genomic_DNA"/>
</dbReference>
<dbReference type="InterPro" id="IPR055361">
    <property type="entry name" value="tRNA_methyltr_TrmB_bact"/>
</dbReference>
<feature type="binding site" evidence="7">
    <location>
        <position position="131"/>
    </location>
    <ligand>
        <name>S-adenosyl-L-methionine</name>
        <dbReference type="ChEBI" id="CHEBI:59789"/>
    </ligand>
</feature>
<reference evidence="8 9" key="1">
    <citation type="journal article" date="2019" name="Int. J. Syst. Evol. Microbiol.">
        <title>The Global Catalogue of Microorganisms (GCM) 10K type strain sequencing project: providing services to taxonomists for standard genome sequencing and annotation.</title>
        <authorList>
            <consortium name="The Broad Institute Genomics Platform"/>
            <consortium name="The Broad Institute Genome Sequencing Center for Infectious Disease"/>
            <person name="Wu L."/>
            <person name="Ma J."/>
        </authorList>
    </citation>
    <scope>NUCLEOTIDE SEQUENCE [LARGE SCALE GENOMIC DNA]</scope>
    <source>
        <strain evidence="8 9">JCM 10425</strain>
    </source>
</reference>
<organism evidence="8 9">
    <name type="scientific">Cryptosporangium japonicum</name>
    <dbReference type="NCBI Taxonomy" id="80872"/>
    <lineage>
        <taxon>Bacteria</taxon>
        <taxon>Bacillati</taxon>
        <taxon>Actinomycetota</taxon>
        <taxon>Actinomycetes</taxon>
        <taxon>Cryptosporangiales</taxon>
        <taxon>Cryptosporangiaceae</taxon>
        <taxon>Cryptosporangium</taxon>
    </lineage>
</organism>
<evidence type="ECO:0000256" key="1">
    <source>
        <dbReference type="ARBA" id="ARBA00000142"/>
    </source>
</evidence>
<keyword evidence="4 7" id="KW-0808">Transferase</keyword>
<dbReference type="InterPro" id="IPR029063">
    <property type="entry name" value="SAM-dependent_MTases_sf"/>
</dbReference>
<feature type="binding site" evidence="7">
    <location>
        <position position="56"/>
    </location>
    <ligand>
        <name>S-adenosyl-L-methionine</name>
        <dbReference type="ChEBI" id="CHEBI:59789"/>
    </ligand>
</feature>
<protein>
    <recommendedName>
        <fullName evidence="7">tRNA (guanine-N(7)-)-methyltransferase</fullName>
        <ecNumber evidence="7">2.1.1.33</ecNumber>
    </recommendedName>
    <alternativeName>
        <fullName evidence="7">tRNA (guanine(46)-N(7))-methyltransferase</fullName>
    </alternativeName>
    <alternativeName>
        <fullName evidence="7">tRNA(m7G46)-methyltransferase</fullName>
    </alternativeName>
</protein>
<dbReference type="Pfam" id="PF02390">
    <property type="entry name" value="Methyltransf_4"/>
    <property type="match status" value="1"/>
</dbReference>